<dbReference type="Proteomes" id="UP001179952">
    <property type="component" value="Unassembled WGS sequence"/>
</dbReference>
<gene>
    <name evidence="7" type="ORF">QJS04_geneDACA011694</name>
</gene>
<keyword evidence="4 5" id="KW-0472">Membrane</keyword>
<name>A0AAV9BFF9_ACOGR</name>
<evidence type="ECO:0000313" key="7">
    <source>
        <dbReference type="EMBL" id="KAK1275195.1"/>
    </source>
</evidence>
<sequence length="199" mass="22342">MSNPTKTHPCSLLCSLIKLIFSLSITLSISFFFFWLIYHPNPIKVHVENASLSLFNLTTTDTTTTTLTYNLTLDISVRNPNKKISIYYDSIEARACYDGERFAFATLPTFYQGHKNTTMLYPSFDGQSLVVGSGTKTRFNTEENDGFYNIDVNGHARVRFKVGWIKIKFKPRANCHLRLALSGGGGGGGFQRTKCDVDL</sequence>
<dbReference type="AlphaFoldDB" id="A0AAV9BFF9"/>
<protein>
    <recommendedName>
        <fullName evidence="6">Late embryogenesis abundant protein LEA-2 subgroup domain-containing protein</fullName>
    </recommendedName>
</protein>
<evidence type="ECO:0000256" key="5">
    <source>
        <dbReference type="SAM" id="Phobius"/>
    </source>
</evidence>
<evidence type="ECO:0000256" key="1">
    <source>
        <dbReference type="ARBA" id="ARBA00004167"/>
    </source>
</evidence>
<evidence type="ECO:0000313" key="8">
    <source>
        <dbReference type="Proteomes" id="UP001179952"/>
    </source>
</evidence>
<evidence type="ECO:0000259" key="6">
    <source>
        <dbReference type="Pfam" id="PF03168"/>
    </source>
</evidence>
<dbReference type="InterPro" id="IPR004864">
    <property type="entry name" value="LEA_2"/>
</dbReference>
<organism evidence="7 8">
    <name type="scientific">Acorus gramineus</name>
    <name type="common">Dwarf sweet flag</name>
    <dbReference type="NCBI Taxonomy" id="55184"/>
    <lineage>
        <taxon>Eukaryota</taxon>
        <taxon>Viridiplantae</taxon>
        <taxon>Streptophyta</taxon>
        <taxon>Embryophyta</taxon>
        <taxon>Tracheophyta</taxon>
        <taxon>Spermatophyta</taxon>
        <taxon>Magnoliopsida</taxon>
        <taxon>Liliopsida</taxon>
        <taxon>Acoraceae</taxon>
        <taxon>Acorus</taxon>
    </lineage>
</organism>
<dbReference type="GO" id="GO:0098542">
    <property type="term" value="P:defense response to other organism"/>
    <property type="evidence" value="ECO:0007669"/>
    <property type="project" value="InterPro"/>
</dbReference>
<evidence type="ECO:0000256" key="3">
    <source>
        <dbReference type="ARBA" id="ARBA00022989"/>
    </source>
</evidence>
<dbReference type="PANTHER" id="PTHR31415:SF4">
    <property type="entry name" value="NDR1_HIN1-LIKE PROTEIN 3"/>
    <property type="match status" value="1"/>
</dbReference>
<dbReference type="PANTHER" id="PTHR31415">
    <property type="entry name" value="OS05G0367900 PROTEIN"/>
    <property type="match status" value="1"/>
</dbReference>
<comment type="caution">
    <text evidence="7">The sequence shown here is derived from an EMBL/GenBank/DDBJ whole genome shotgun (WGS) entry which is preliminary data.</text>
</comment>
<dbReference type="GO" id="GO:0005886">
    <property type="term" value="C:plasma membrane"/>
    <property type="evidence" value="ECO:0007669"/>
    <property type="project" value="TreeGrafter"/>
</dbReference>
<feature type="domain" description="Late embryogenesis abundant protein LEA-2 subgroup" evidence="6">
    <location>
        <begin position="75"/>
        <end position="143"/>
    </location>
</feature>
<keyword evidence="3 5" id="KW-1133">Transmembrane helix</keyword>
<evidence type="ECO:0000256" key="2">
    <source>
        <dbReference type="ARBA" id="ARBA00022692"/>
    </source>
</evidence>
<keyword evidence="8" id="KW-1185">Reference proteome</keyword>
<accession>A0AAV9BFF9</accession>
<proteinExistence type="predicted"/>
<evidence type="ECO:0000256" key="4">
    <source>
        <dbReference type="ARBA" id="ARBA00023136"/>
    </source>
</evidence>
<comment type="subcellular location">
    <subcellularLocation>
        <location evidence="1">Membrane</location>
        <topology evidence="1">Single-pass membrane protein</topology>
    </subcellularLocation>
</comment>
<dbReference type="InterPro" id="IPR044839">
    <property type="entry name" value="NDR1-like"/>
</dbReference>
<dbReference type="EMBL" id="JAUJYN010000003">
    <property type="protein sequence ID" value="KAK1275195.1"/>
    <property type="molecule type" value="Genomic_DNA"/>
</dbReference>
<feature type="transmembrane region" description="Helical" evidence="5">
    <location>
        <begin position="12"/>
        <end position="38"/>
    </location>
</feature>
<reference evidence="7" key="2">
    <citation type="submission" date="2023-06" db="EMBL/GenBank/DDBJ databases">
        <authorList>
            <person name="Ma L."/>
            <person name="Liu K.-W."/>
            <person name="Li Z."/>
            <person name="Hsiao Y.-Y."/>
            <person name="Qi Y."/>
            <person name="Fu T."/>
            <person name="Tang G."/>
            <person name="Zhang D."/>
            <person name="Sun W.-H."/>
            <person name="Liu D.-K."/>
            <person name="Li Y."/>
            <person name="Chen G.-Z."/>
            <person name="Liu X.-D."/>
            <person name="Liao X.-Y."/>
            <person name="Jiang Y.-T."/>
            <person name="Yu X."/>
            <person name="Hao Y."/>
            <person name="Huang J."/>
            <person name="Zhao X.-W."/>
            <person name="Ke S."/>
            <person name="Chen Y.-Y."/>
            <person name="Wu W.-L."/>
            <person name="Hsu J.-L."/>
            <person name="Lin Y.-F."/>
            <person name="Huang M.-D."/>
            <person name="Li C.-Y."/>
            <person name="Huang L."/>
            <person name="Wang Z.-W."/>
            <person name="Zhao X."/>
            <person name="Zhong W.-Y."/>
            <person name="Peng D.-H."/>
            <person name="Ahmad S."/>
            <person name="Lan S."/>
            <person name="Zhang J.-S."/>
            <person name="Tsai W.-C."/>
            <person name="Van De Peer Y."/>
            <person name="Liu Z.-J."/>
        </authorList>
    </citation>
    <scope>NUCLEOTIDE SEQUENCE</scope>
    <source>
        <strain evidence="7">SCP</strain>
        <tissue evidence="7">Leaves</tissue>
    </source>
</reference>
<reference evidence="7" key="1">
    <citation type="journal article" date="2023" name="Nat. Commun.">
        <title>Diploid and tetraploid genomes of Acorus and the evolution of monocots.</title>
        <authorList>
            <person name="Ma L."/>
            <person name="Liu K.W."/>
            <person name="Li Z."/>
            <person name="Hsiao Y.Y."/>
            <person name="Qi Y."/>
            <person name="Fu T."/>
            <person name="Tang G.D."/>
            <person name="Zhang D."/>
            <person name="Sun W.H."/>
            <person name="Liu D.K."/>
            <person name="Li Y."/>
            <person name="Chen G.Z."/>
            <person name="Liu X.D."/>
            <person name="Liao X.Y."/>
            <person name="Jiang Y.T."/>
            <person name="Yu X."/>
            <person name="Hao Y."/>
            <person name="Huang J."/>
            <person name="Zhao X.W."/>
            <person name="Ke S."/>
            <person name="Chen Y.Y."/>
            <person name="Wu W.L."/>
            <person name="Hsu J.L."/>
            <person name="Lin Y.F."/>
            <person name="Huang M.D."/>
            <person name="Li C.Y."/>
            <person name="Huang L."/>
            <person name="Wang Z.W."/>
            <person name="Zhao X."/>
            <person name="Zhong W.Y."/>
            <person name="Peng D.H."/>
            <person name="Ahmad S."/>
            <person name="Lan S."/>
            <person name="Zhang J.S."/>
            <person name="Tsai W.C."/>
            <person name="Van de Peer Y."/>
            <person name="Liu Z.J."/>
        </authorList>
    </citation>
    <scope>NUCLEOTIDE SEQUENCE</scope>
    <source>
        <strain evidence="7">SCP</strain>
    </source>
</reference>
<dbReference type="Pfam" id="PF03168">
    <property type="entry name" value="LEA_2"/>
    <property type="match status" value="1"/>
</dbReference>
<dbReference type="GO" id="GO:0009506">
    <property type="term" value="C:plasmodesma"/>
    <property type="evidence" value="ECO:0007669"/>
    <property type="project" value="TreeGrafter"/>
</dbReference>
<keyword evidence="2 5" id="KW-0812">Transmembrane</keyword>